<reference evidence="2 3" key="1">
    <citation type="submission" date="2017-05" db="EMBL/GenBank/DDBJ databases">
        <title>Genomic insights into alkan degradation activity of Oleiphilus messinensis.</title>
        <authorList>
            <person name="Kozyavkin S.A."/>
            <person name="Slesarev A.I."/>
            <person name="Golyshin P.N."/>
            <person name="Korzhenkov A."/>
            <person name="Golyshina O.N."/>
            <person name="Toshchakov S.V."/>
        </authorList>
    </citation>
    <scope>NUCLEOTIDE SEQUENCE [LARGE SCALE GENOMIC DNA]</scope>
    <source>
        <strain evidence="2 3">ME102</strain>
    </source>
</reference>
<dbReference type="RefSeq" id="WP_087459452.1">
    <property type="nucleotide sequence ID" value="NZ_CP021425.1"/>
</dbReference>
<dbReference type="EMBL" id="CP021425">
    <property type="protein sequence ID" value="ARU54226.1"/>
    <property type="molecule type" value="Genomic_DNA"/>
</dbReference>
<keyword evidence="1" id="KW-1133">Transmembrane helix</keyword>
<proteinExistence type="predicted"/>
<dbReference type="KEGG" id="ome:OLMES_0117"/>
<protein>
    <submittedName>
        <fullName evidence="2">Uncharacterized protein</fullName>
    </submittedName>
</protein>
<keyword evidence="3" id="KW-1185">Reference proteome</keyword>
<organism evidence="2 3">
    <name type="scientific">Oleiphilus messinensis</name>
    <dbReference type="NCBI Taxonomy" id="141451"/>
    <lineage>
        <taxon>Bacteria</taxon>
        <taxon>Pseudomonadati</taxon>
        <taxon>Pseudomonadota</taxon>
        <taxon>Gammaproteobacteria</taxon>
        <taxon>Oceanospirillales</taxon>
        <taxon>Oleiphilaceae</taxon>
        <taxon>Oleiphilus</taxon>
    </lineage>
</organism>
<feature type="transmembrane region" description="Helical" evidence="1">
    <location>
        <begin position="100"/>
        <end position="120"/>
    </location>
</feature>
<keyword evidence="1" id="KW-0812">Transmembrane</keyword>
<name>A0A1Y0I360_9GAMM</name>
<feature type="transmembrane region" description="Helical" evidence="1">
    <location>
        <begin position="21"/>
        <end position="41"/>
    </location>
</feature>
<keyword evidence="1" id="KW-0472">Membrane</keyword>
<feature type="transmembrane region" description="Helical" evidence="1">
    <location>
        <begin position="61"/>
        <end position="88"/>
    </location>
</feature>
<evidence type="ECO:0000313" key="3">
    <source>
        <dbReference type="Proteomes" id="UP000196027"/>
    </source>
</evidence>
<dbReference type="Proteomes" id="UP000196027">
    <property type="component" value="Chromosome"/>
</dbReference>
<feature type="transmembrane region" description="Helical" evidence="1">
    <location>
        <begin position="140"/>
        <end position="159"/>
    </location>
</feature>
<evidence type="ECO:0000313" key="2">
    <source>
        <dbReference type="EMBL" id="ARU54226.1"/>
    </source>
</evidence>
<sequence>MREKIQSIALNSAVIHRVGMFIISSFVLAQLPIYIFLLYMAQNGIFSYDFFAQGAFALNVFFFITALTLALICLFLIGAITPLVGIINDWRNKEKLIKQPFKLISFFSLLICNVAFYYQYCNAIPEAPETAKAWEAGIRFLTLMGGTFSLHIGAMIFLTPQTQFKTLMITTIITFMSCGIYSSALTDAVSIGLRTFSVGGGLHTRVVDQDDNLVVEGPLTLLTPESIYLRTNTGSTIIIERTSDIMIHIDNVNMGTR</sequence>
<dbReference type="AlphaFoldDB" id="A0A1Y0I360"/>
<accession>A0A1Y0I360</accession>
<evidence type="ECO:0000256" key="1">
    <source>
        <dbReference type="SAM" id="Phobius"/>
    </source>
</evidence>
<gene>
    <name evidence="2" type="ORF">OLMES_0117</name>
</gene>